<protein>
    <recommendedName>
        <fullName evidence="3">histidine kinase</fullName>
        <ecNumber evidence="3">2.7.13.3</ecNumber>
    </recommendedName>
</protein>
<evidence type="ECO:0000256" key="5">
    <source>
        <dbReference type="ARBA" id="ARBA00022553"/>
    </source>
</evidence>
<dbReference type="InterPro" id="IPR029151">
    <property type="entry name" value="Sensor-like_sf"/>
</dbReference>
<evidence type="ECO:0000256" key="1">
    <source>
        <dbReference type="ARBA" id="ARBA00000085"/>
    </source>
</evidence>
<dbReference type="AlphaFoldDB" id="A0AAW9NST6"/>
<accession>A0AAW9NST6</accession>
<evidence type="ECO:0000256" key="6">
    <source>
        <dbReference type="ARBA" id="ARBA00022679"/>
    </source>
</evidence>
<organism evidence="16 17">
    <name type="scientific">Metasolibacillus meyeri</name>
    <dbReference type="NCBI Taxonomy" id="1071052"/>
    <lineage>
        <taxon>Bacteria</taxon>
        <taxon>Bacillati</taxon>
        <taxon>Bacillota</taxon>
        <taxon>Bacilli</taxon>
        <taxon>Bacillales</taxon>
        <taxon>Caryophanaceae</taxon>
        <taxon>Metasolibacillus</taxon>
    </lineage>
</organism>
<keyword evidence="10" id="KW-0067">ATP-binding</keyword>
<keyword evidence="7 14" id="KW-0812">Transmembrane</keyword>
<gene>
    <name evidence="16" type="ORF">P9B03_05280</name>
</gene>
<dbReference type="InterPro" id="IPR003594">
    <property type="entry name" value="HATPase_dom"/>
</dbReference>
<reference evidence="16 17" key="1">
    <citation type="submission" date="2023-03" db="EMBL/GenBank/DDBJ databases">
        <title>Bacillus Genome Sequencing.</title>
        <authorList>
            <person name="Dunlap C."/>
        </authorList>
    </citation>
    <scope>NUCLEOTIDE SEQUENCE [LARGE SCALE GENOMIC DNA]</scope>
    <source>
        <strain evidence="16 17">B-59205</strain>
    </source>
</reference>
<keyword evidence="5" id="KW-0597">Phosphoprotein</keyword>
<keyword evidence="13 14" id="KW-0472">Membrane</keyword>
<dbReference type="PROSITE" id="PS50109">
    <property type="entry name" value="HIS_KIN"/>
    <property type="match status" value="1"/>
</dbReference>
<comment type="caution">
    <text evidence="16">The sequence shown here is derived from an EMBL/GenBank/DDBJ whole genome shotgun (WGS) entry which is preliminary data.</text>
</comment>
<dbReference type="Gene3D" id="1.10.287.130">
    <property type="match status" value="1"/>
</dbReference>
<dbReference type="Proteomes" id="UP001344888">
    <property type="component" value="Unassembled WGS sequence"/>
</dbReference>
<keyword evidence="4" id="KW-1003">Cell membrane</keyword>
<keyword evidence="9 16" id="KW-0418">Kinase</keyword>
<keyword evidence="8" id="KW-0547">Nucleotide-binding</keyword>
<dbReference type="GO" id="GO:0005524">
    <property type="term" value="F:ATP binding"/>
    <property type="evidence" value="ECO:0007669"/>
    <property type="project" value="UniProtKB-KW"/>
</dbReference>
<keyword evidence="6 16" id="KW-0808">Transferase</keyword>
<feature type="transmembrane region" description="Helical" evidence="14">
    <location>
        <begin position="12"/>
        <end position="31"/>
    </location>
</feature>
<dbReference type="InterPro" id="IPR050980">
    <property type="entry name" value="2C_sensor_his_kinase"/>
</dbReference>
<dbReference type="InterPro" id="IPR005467">
    <property type="entry name" value="His_kinase_dom"/>
</dbReference>
<evidence type="ECO:0000256" key="3">
    <source>
        <dbReference type="ARBA" id="ARBA00012438"/>
    </source>
</evidence>
<proteinExistence type="predicted"/>
<dbReference type="SUPFAM" id="SSF55890">
    <property type="entry name" value="Sporulation response regulatory protein Spo0B"/>
    <property type="match status" value="1"/>
</dbReference>
<evidence type="ECO:0000313" key="17">
    <source>
        <dbReference type="Proteomes" id="UP001344888"/>
    </source>
</evidence>
<evidence type="ECO:0000256" key="2">
    <source>
        <dbReference type="ARBA" id="ARBA00004651"/>
    </source>
</evidence>
<dbReference type="InterPro" id="IPR016120">
    <property type="entry name" value="Sig_transdc_His_kin_SpoOB"/>
</dbReference>
<dbReference type="PANTHER" id="PTHR44936">
    <property type="entry name" value="SENSOR PROTEIN CREC"/>
    <property type="match status" value="1"/>
</dbReference>
<evidence type="ECO:0000256" key="12">
    <source>
        <dbReference type="ARBA" id="ARBA00023012"/>
    </source>
</evidence>
<dbReference type="Pfam" id="PF02518">
    <property type="entry name" value="HATPase_c"/>
    <property type="match status" value="1"/>
</dbReference>
<dbReference type="SUPFAM" id="SSF55874">
    <property type="entry name" value="ATPase domain of HSP90 chaperone/DNA topoisomerase II/histidine kinase"/>
    <property type="match status" value="1"/>
</dbReference>
<dbReference type="GO" id="GO:0005886">
    <property type="term" value="C:plasma membrane"/>
    <property type="evidence" value="ECO:0007669"/>
    <property type="project" value="UniProtKB-SubCell"/>
</dbReference>
<dbReference type="EMBL" id="JARSFG010000007">
    <property type="protein sequence ID" value="MEC1177888.1"/>
    <property type="molecule type" value="Genomic_DNA"/>
</dbReference>
<evidence type="ECO:0000259" key="15">
    <source>
        <dbReference type="PROSITE" id="PS50109"/>
    </source>
</evidence>
<keyword evidence="17" id="KW-1185">Reference proteome</keyword>
<evidence type="ECO:0000256" key="4">
    <source>
        <dbReference type="ARBA" id="ARBA00022475"/>
    </source>
</evidence>
<dbReference type="Gene3D" id="3.30.565.10">
    <property type="entry name" value="Histidine kinase-like ATPase, C-terminal domain"/>
    <property type="match status" value="1"/>
</dbReference>
<dbReference type="Gene3D" id="3.30.450.20">
    <property type="entry name" value="PAS domain"/>
    <property type="match status" value="2"/>
</dbReference>
<evidence type="ECO:0000256" key="13">
    <source>
        <dbReference type="ARBA" id="ARBA00023136"/>
    </source>
</evidence>
<dbReference type="SMART" id="SM00387">
    <property type="entry name" value="HATPase_c"/>
    <property type="match status" value="1"/>
</dbReference>
<keyword evidence="12" id="KW-0902">Two-component regulatory system</keyword>
<dbReference type="Pfam" id="PF17203">
    <property type="entry name" value="sCache_3_2"/>
    <property type="match status" value="1"/>
</dbReference>
<evidence type="ECO:0000256" key="9">
    <source>
        <dbReference type="ARBA" id="ARBA00022777"/>
    </source>
</evidence>
<dbReference type="EC" id="2.7.13.3" evidence="3"/>
<dbReference type="GO" id="GO:0000155">
    <property type="term" value="F:phosphorelay sensor kinase activity"/>
    <property type="evidence" value="ECO:0007669"/>
    <property type="project" value="InterPro"/>
</dbReference>
<dbReference type="InterPro" id="IPR033463">
    <property type="entry name" value="sCache_3"/>
</dbReference>
<dbReference type="RefSeq" id="WP_326122378.1">
    <property type="nucleotide sequence ID" value="NZ_JARSFG010000007.1"/>
</dbReference>
<comment type="catalytic activity">
    <reaction evidence="1">
        <text>ATP + protein L-histidine = ADP + protein N-phospho-L-histidine.</text>
        <dbReference type="EC" id="2.7.13.3"/>
    </reaction>
</comment>
<evidence type="ECO:0000256" key="14">
    <source>
        <dbReference type="SAM" id="Phobius"/>
    </source>
</evidence>
<dbReference type="InterPro" id="IPR036890">
    <property type="entry name" value="HATPase_C_sf"/>
</dbReference>
<name>A0AAW9NST6_9BACL</name>
<dbReference type="SUPFAM" id="SSF103190">
    <property type="entry name" value="Sensory domain-like"/>
    <property type="match status" value="1"/>
</dbReference>
<dbReference type="PANTHER" id="PTHR44936:SF9">
    <property type="entry name" value="SENSOR PROTEIN CREC"/>
    <property type="match status" value="1"/>
</dbReference>
<keyword evidence="11 14" id="KW-1133">Transmembrane helix</keyword>
<feature type="transmembrane region" description="Helical" evidence="14">
    <location>
        <begin position="174"/>
        <end position="196"/>
    </location>
</feature>
<evidence type="ECO:0000313" key="16">
    <source>
        <dbReference type="EMBL" id="MEC1177888.1"/>
    </source>
</evidence>
<evidence type="ECO:0000256" key="7">
    <source>
        <dbReference type="ARBA" id="ARBA00022692"/>
    </source>
</evidence>
<sequence>MKVYLQSLTFKMILLISVLILFVCMIYIYLLQIHIRETTEEQIGEEALSVAKMVASMEEIVAAFEEEQPSIHIQPLAEKLRSEIDAAFIVVGNAEGIRYSHPVAEQIGERMVGGDNDAALLDKRFYVSKTVGGLGESIRGKAPIVKEGEIIGVVSVGFLTNFIDEKIDGYLKKWLSYTCLILAIGIIGAIAISYYIKRLLFNMEPQQIAKLYSQHQLILATTEEGIIATDRYNNITTINNSAYQIIDASQKKALAQWQSENIEHIFTLRVAQQKNIHNLELVLGEEIIILNKVPLADKMGSLYTFRRKTNIQNVVNELKEVRQYANAQRAQTHEFANKLHIIFGLLLHKRYDEAIEFIREERQIQMDSESFLNSQMASPLLLALIQGKITEAAELGIQLELPNTDMDIRLSTRQEKALLTALGNVLQNAIDVLKNSASTKKVIQLSIMHYKTHYTFEIQDSGPGIADAMYEQIFMRGISTKEGFDRGHGLAISMQALKDIGGEISIDEGDLSGACFIITIPIEEEQ</sequence>
<feature type="domain" description="Histidine kinase" evidence="15">
    <location>
        <begin position="330"/>
        <end position="524"/>
    </location>
</feature>
<comment type="subcellular location">
    <subcellularLocation>
        <location evidence="2">Cell membrane</location>
        <topology evidence="2">Multi-pass membrane protein</topology>
    </subcellularLocation>
</comment>
<evidence type="ECO:0000256" key="11">
    <source>
        <dbReference type="ARBA" id="ARBA00022989"/>
    </source>
</evidence>
<evidence type="ECO:0000256" key="10">
    <source>
        <dbReference type="ARBA" id="ARBA00022840"/>
    </source>
</evidence>
<evidence type="ECO:0000256" key="8">
    <source>
        <dbReference type="ARBA" id="ARBA00022741"/>
    </source>
</evidence>